<reference evidence="7" key="1">
    <citation type="submission" date="2013-08" db="EMBL/GenBank/DDBJ databases">
        <authorList>
            <person name="Mendez C."/>
            <person name="Richter M."/>
            <person name="Ferrer M."/>
            <person name="Sanchez J."/>
        </authorList>
    </citation>
    <scope>NUCLEOTIDE SEQUENCE</scope>
</reference>
<reference evidence="7" key="2">
    <citation type="journal article" date="2014" name="ISME J.">
        <title>Microbial stratification in low pH oxic and suboxic macroscopic growths along an acid mine drainage.</title>
        <authorList>
            <person name="Mendez-Garcia C."/>
            <person name="Mesa V."/>
            <person name="Sprenger R.R."/>
            <person name="Richter M."/>
            <person name="Diez M.S."/>
            <person name="Solano J."/>
            <person name="Bargiela R."/>
            <person name="Golyshina O.V."/>
            <person name="Manteca A."/>
            <person name="Ramos J.L."/>
            <person name="Gallego J.R."/>
            <person name="Llorente I."/>
            <person name="Martins Dos Santos V.A."/>
            <person name="Jensen O.N."/>
            <person name="Pelaez A.I."/>
            <person name="Sanchez J."/>
            <person name="Ferrer M."/>
        </authorList>
    </citation>
    <scope>NUCLEOTIDE SEQUENCE</scope>
</reference>
<dbReference type="PANTHER" id="PTHR43253">
    <property type="entry name" value="TRICORN PROTEASE HOMOLOG 2-RELATED"/>
    <property type="match status" value="1"/>
</dbReference>
<dbReference type="InterPro" id="IPR012393">
    <property type="entry name" value="Tricorn_protease"/>
</dbReference>
<evidence type="ECO:0000256" key="6">
    <source>
        <dbReference type="ARBA" id="ARBA00022825"/>
    </source>
</evidence>
<evidence type="ECO:0000256" key="3">
    <source>
        <dbReference type="ARBA" id="ARBA00022490"/>
    </source>
</evidence>
<keyword evidence="4" id="KW-0645">Protease</keyword>
<accession>T1CK99</accession>
<dbReference type="GO" id="GO:0008236">
    <property type="term" value="F:serine-type peptidase activity"/>
    <property type="evidence" value="ECO:0007669"/>
    <property type="project" value="UniProtKB-KW"/>
</dbReference>
<protein>
    <submittedName>
        <fullName evidence="7">Peptidase S41</fullName>
    </submittedName>
</protein>
<feature type="non-terminal residue" evidence="7">
    <location>
        <position position="1"/>
    </location>
</feature>
<comment type="caution">
    <text evidence="7">The sequence shown here is derived from an EMBL/GenBank/DDBJ whole genome shotgun (WGS) entry which is preliminary data.</text>
</comment>
<gene>
    <name evidence="7" type="ORF">B2A_00637</name>
</gene>
<sequence>GQQTTIRIARLSDSHVLRIPHGLAEDRNPMWVGHDVYFLSNAPGNFTLYSYNVRTRRIRMRVPRAGFDITSASAGPGAIVFDRFGRIDLYDLGTGRIRRVPIRLSGNIPAWRPRFIKAAPYIQDFGIAPDGMRAVFTAFGKVITVPARHGSI</sequence>
<evidence type="ECO:0000313" key="7">
    <source>
        <dbReference type="EMBL" id="EQD67834.1"/>
    </source>
</evidence>
<evidence type="ECO:0000256" key="5">
    <source>
        <dbReference type="ARBA" id="ARBA00022801"/>
    </source>
</evidence>
<dbReference type="Gene3D" id="2.120.10.60">
    <property type="entry name" value="Tricorn protease N-terminal domain"/>
    <property type="match status" value="1"/>
</dbReference>
<proteinExistence type="inferred from homology"/>
<evidence type="ECO:0000256" key="2">
    <source>
        <dbReference type="ARBA" id="ARBA00008524"/>
    </source>
</evidence>
<dbReference type="AlphaFoldDB" id="T1CK99"/>
<comment type="subcellular location">
    <subcellularLocation>
        <location evidence="1">Cytoplasm</location>
    </subcellularLocation>
</comment>
<feature type="non-terminal residue" evidence="7">
    <location>
        <position position="152"/>
    </location>
</feature>
<dbReference type="PANTHER" id="PTHR43253:SF1">
    <property type="entry name" value="TRICORN PROTEASE HOMOLOG 2-RELATED"/>
    <property type="match status" value="1"/>
</dbReference>
<evidence type="ECO:0000256" key="4">
    <source>
        <dbReference type="ARBA" id="ARBA00022670"/>
    </source>
</evidence>
<dbReference type="SUPFAM" id="SSF69304">
    <property type="entry name" value="Tricorn protease N-terminal domain"/>
    <property type="match status" value="1"/>
</dbReference>
<dbReference type="GO" id="GO:0005737">
    <property type="term" value="C:cytoplasm"/>
    <property type="evidence" value="ECO:0007669"/>
    <property type="project" value="UniProtKB-SubCell"/>
</dbReference>
<name>T1CK99_9ZZZZ</name>
<dbReference type="GO" id="GO:0006508">
    <property type="term" value="P:proteolysis"/>
    <property type="evidence" value="ECO:0007669"/>
    <property type="project" value="UniProtKB-KW"/>
</dbReference>
<keyword evidence="3" id="KW-0963">Cytoplasm</keyword>
<keyword evidence="6" id="KW-0720">Serine protease</keyword>
<comment type="similarity">
    <text evidence="2">Belongs to the peptidase S41B family.</text>
</comment>
<evidence type="ECO:0000256" key="1">
    <source>
        <dbReference type="ARBA" id="ARBA00004496"/>
    </source>
</evidence>
<organism evidence="7">
    <name type="scientific">mine drainage metagenome</name>
    <dbReference type="NCBI Taxonomy" id="410659"/>
    <lineage>
        <taxon>unclassified sequences</taxon>
        <taxon>metagenomes</taxon>
        <taxon>ecological metagenomes</taxon>
    </lineage>
</organism>
<keyword evidence="5" id="KW-0378">Hydrolase</keyword>
<dbReference type="EMBL" id="AUZZ01000496">
    <property type="protein sequence ID" value="EQD67834.1"/>
    <property type="molecule type" value="Genomic_DNA"/>
</dbReference>